<protein>
    <submittedName>
        <fullName evidence="2">Uncharacterized protein</fullName>
    </submittedName>
</protein>
<sequence length="189" mass="18966">MLPGPATRLAPPGSGARVTGPPAAAGALCRAGVEGPPGGADGTVVRPPADDGGAADEGEPVELLRLGAGAAGSIFRIESPTDRSVSRVVCAVAFVLAPALSAADAAISAELRAVLMARSACCMATWPNTPALPLLALMFSLLDTALRTWSPRLAILPPRFSTASGSMRVPRPPTPPAEGDDDEAGGLLR</sequence>
<evidence type="ECO:0000313" key="3">
    <source>
        <dbReference type="Proteomes" id="UP000199028"/>
    </source>
</evidence>
<feature type="region of interest" description="Disordered" evidence="1">
    <location>
        <begin position="1"/>
        <end position="22"/>
    </location>
</feature>
<accession>A0A1H9RSY5</accession>
<organism evidence="2 3">
    <name type="scientific">Lentzea flaviverrucosa</name>
    <dbReference type="NCBI Taxonomy" id="200379"/>
    <lineage>
        <taxon>Bacteria</taxon>
        <taxon>Bacillati</taxon>
        <taxon>Actinomycetota</taxon>
        <taxon>Actinomycetes</taxon>
        <taxon>Pseudonocardiales</taxon>
        <taxon>Pseudonocardiaceae</taxon>
        <taxon>Lentzea</taxon>
    </lineage>
</organism>
<reference evidence="3" key="1">
    <citation type="submission" date="2016-10" db="EMBL/GenBank/DDBJ databases">
        <authorList>
            <person name="Varghese N."/>
            <person name="Submissions S."/>
        </authorList>
    </citation>
    <scope>NUCLEOTIDE SEQUENCE [LARGE SCALE GENOMIC DNA]</scope>
    <source>
        <strain evidence="3">CGMCC 4.578</strain>
    </source>
</reference>
<evidence type="ECO:0000256" key="1">
    <source>
        <dbReference type="SAM" id="MobiDB-lite"/>
    </source>
</evidence>
<dbReference type="AlphaFoldDB" id="A0A1H9RSY5"/>
<gene>
    <name evidence="2" type="ORF">SAMN05216195_106356</name>
</gene>
<dbReference type="EMBL" id="FOFT01000006">
    <property type="protein sequence ID" value="SER75029.1"/>
    <property type="molecule type" value="Genomic_DNA"/>
</dbReference>
<feature type="compositionally biased region" description="Acidic residues" evidence="1">
    <location>
        <begin position="178"/>
        <end position="189"/>
    </location>
</feature>
<evidence type="ECO:0000313" key="2">
    <source>
        <dbReference type="EMBL" id="SER75029.1"/>
    </source>
</evidence>
<dbReference type="Proteomes" id="UP000199028">
    <property type="component" value="Unassembled WGS sequence"/>
</dbReference>
<feature type="region of interest" description="Disordered" evidence="1">
    <location>
        <begin position="163"/>
        <end position="189"/>
    </location>
</feature>
<feature type="region of interest" description="Disordered" evidence="1">
    <location>
        <begin position="36"/>
        <end position="57"/>
    </location>
</feature>
<name>A0A1H9RSY5_9PSEU</name>
<proteinExistence type="predicted"/>
<keyword evidence="3" id="KW-1185">Reference proteome</keyword>